<feature type="region of interest" description="Disordered" evidence="1">
    <location>
        <begin position="108"/>
        <end position="143"/>
    </location>
</feature>
<evidence type="ECO:0000313" key="3">
    <source>
        <dbReference type="Proteomes" id="UP000015559"/>
    </source>
</evidence>
<dbReference type="GO" id="GO:0008233">
    <property type="term" value="F:peptidase activity"/>
    <property type="evidence" value="ECO:0007669"/>
    <property type="project" value="UniProtKB-KW"/>
</dbReference>
<dbReference type="GO" id="GO:0006508">
    <property type="term" value="P:proteolysis"/>
    <property type="evidence" value="ECO:0007669"/>
    <property type="project" value="UniProtKB-KW"/>
</dbReference>
<dbReference type="AlphaFoldDB" id="S6B180"/>
<dbReference type="PIRSF" id="PIRSF005276">
    <property type="entry name" value="SspB"/>
    <property type="match status" value="1"/>
</dbReference>
<gene>
    <name evidence="2" type="ORF">SCD_n00605</name>
</gene>
<dbReference type="HOGENOM" id="CLU_118425_1_1_4"/>
<dbReference type="GO" id="GO:0005840">
    <property type="term" value="C:ribosome"/>
    <property type="evidence" value="ECO:0007669"/>
    <property type="project" value="TreeGrafter"/>
</dbReference>
<dbReference type="InterPro" id="IPR036760">
    <property type="entry name" value="SspB-like_sf"/>
</dbReference>
<dbReference type="Pfam" id="PF04386">
    <property type="entry name" value="SspB"/>
    <property type="match status" value="1"/>
</dbReference>
<dbReference type="Gene3D" id="2.30.30.220">
    <property type="entry name" value="SspB-like"/>
    <property type="match status" value="1"/>
</dbReference>
<dbReference type="OrthoDB" id="9797358at2"/>
<dbReference type="RefSeq" id="WP_009206599.1">
    <property type="nucleotide sequence ID" value="NC_022357.1"/>
</dbReference>
<dbReference type="eggNOG" id="COG2969">
    <property type="taxonomic scope" value="Bacteria"/>
</dbReference>
<name>S6B180_SULDS</name>
<dbReference type="Proteomes" id="UP000015559">
    <property type="component" value="Chromosome"/>
</dbReference>
<evidence type="ECO:0000256" key="1">
    <source>
        <dbReference type="SAM" id="MobiDB-lite"/>
    </source>
</evidence>
<organism evidence="2 3">
    <name type="scientific">Sulfuricella denitrificans (strain DSM 22764 / NBRC 105220 / skB26)</name>
    <dbReference type="NCBI Taxonomy" id="1163617"/>
    <lineage>
        <taxon>Bacteria</taxon>
        <taxon>Pseudomonadati</taxon>
        <taxon>Pseudomonadota</taxon>
        <taxon>Betaproteobacteria</taxon>
        <taxon>Nitrosomonadales</taxon>
        <taxon>Sulfuricellaceae</taxon>
        <taxon>Sulfuricella</taxon>
    </lineage>
</organism>
<feature type="compositionally biased region" description="Acidic residues" evidence="1">
    <location>
        <begin position="113"/>
        <end position="130"/>
    </location>
</feature>
<sequence>MSELSTKPYLIRAIYEWCTDSGFTPHLVVVVGKHTRVPMEFAKDGQIVLNVSKGATRNLLIGNDVIQFSARFNGASRDIEVPIDAVVSIYARENAQGLSFAVEEGVGVRGAEDEMPSDSDESSPSPDEEPPSPRGKPKLKLVK</sequence>
<dbReference type="InterPro" id="IPR007481">
    <property type="entry name" value="SspB"/>
</dbReference>
<dbReference type="EMBL" id="AP013066">
    <property type="protein sequence ID" value="BAN34452.1"/>
    <property type="molecule type" value="Genomic_DNA"/>
</dbReference>
<dbReference type="NCBIfam" id="NF008769">
    <property type="entry name" value="PRK11798.2-5"/>
    <property type="match status" value="1"/>
</dbReference>
<evidence type="ECO:0000313" key="2">
    <source>
        <dbReference type="EMBL" id="BAN34452.1"/>
    </source>
</evidence>
<reference evidence="2 3" key="1">
    <citation type="journal article" date="2012" name="Appl. Environ. Microbiol.">
        <title>Draft genome sequence of a psychrotolerant sulfur-oxidizing bacterium, Sulfuricella denitrificans skB26, and proteomic insights into cold adaptation.</title>
        <authorList>
            <person name="Watanabe T."/>
            <person name="Kojima H."/>
            <person name="Fukui M."/>
        </authorList>
    </citation>
    <scope>NUCLEOTIDE SEQUENCE [LARGE SCALE GENOMIC DNA]</scope>
    <source>
        <strain evidence="3">skB26</strain>
    </source>
</reference>
<dbReference type="STRING" id="1163617.SCD_n00605"/>
<dbReference type="KEGG" id="sdr:SCD_n00605"/>
<keyword evidence="3" id="KW-1185">Reference proteome</keyword>
<keyword evidence="2" id="KW-0378">Hydrolase</keyword>
<accession>S6B180</accession>
<protein>
    <submittedName>
        <fullName evidence="2">ClpXP protease specificity-enhancing factor</fullName>
    </submittedName>
</protein>
<proteinExistence type="predicted"/>
<dbReference type="GO" id="GO:0005829">
    <property type="term" value="C:cytosol"/>
    <property type="evidence" value="ECO:0007669"/>
    <property type="project" value="TreeGrafter"/>
</dbReference>
<dbReference type="PANTHER" id="PTHR37486">
    <property type="entry name" value="STRINGENT STARVATION PROTEIN B"/>
    <property type="match status" value="1"/>
</dbReference>
<dbReference type="GO" id="GO:0045732">
    <property type="term" value="P:positive regulation of protein catabolic process"/>
    <property type="evidence" value="ECO:0007669"/>
    <property type="project" value="TreeGrafter"/>
</dbReference>
<dbReference type="PANTHER" id="PTHR37486:SF1">
    <property type="entry name" value="STRINGENT STARVATION PROTEIN B"/>
    <property type="match status" value="1"/>
</dbReference>
<keyword evidence="2" id="KW-0645">Protease</keyword>
<dbReference type="SUPFAM" id="SSF101738">
    <property type="entry name" value="SspB-like"/>
    <property type="match status" value="1"/>
</dbReference>